<feature type="transmembrane region" description="Helical" evidence="1">
    <location>
        <begin position="20"/>
        <end position="38"/>
    </location>
</feature>
<dbReference type="Gene3D" id="1.20.5.1930">
    <property type="match status" value="1"/>
</dbReference>
<feature type="transmembrane region" description="Helical" evidence="1">
    <location>
        <begin position="155"/>
        <end position="174"/>
    </location>
</feature>
<dbReference type="OrthoDB" id="507923at2"/>
<organism evidence="4">
    <name type="scientific">Tolypothrix bouteillei VB521301</name>
    <dbReference type="NCBI Taxonomy" id="1479485"/>
    <lineage>
        <taxon>Bacteria</taxon>
        <taxon>Bacillati</taxon>
        <taxon>Cyanobacteriota</taxon>
        <taxon>Cyanophyceae</taxon>
        <taxon>Nostocales</taxon>
        <taxon>Tolypothrichaceae</taxon>
        <taxon>Tolypothrix</taxon>
    </lineage>
</organism>
<dbReference type="EMBL" id="JHEG04000001">
    <property type="protein sequence ID" value="KAF3886229.1"/>
    <property type="molecule type" value="Genomic_DNA"/>
</dbReference>
<evidence type="ECO:0000259" key="2">
    <source>
        <dbReference type="Pfam" id="PF07730"/>
    </source>
</evidence>
<feature type="transmembrane region" description="Helical" evidence="1">
    <location>
        <begin position="114"/>
        <end position="135"/>
    </location>
</feature>
<protein>
    <submittedName>
        <fullName evidence="3">Histidine kinase</fullName>
    </submittedName>
</protein>
<evidence type="ECO:0000313" key="5">
    <source>
        <dbReference type="Proteomes" id="UP000029738"/>
    </source>
</evidence>
<evidence type="ECO:0000256" key="1">
    <source>
        <dbReference type="SAM" id="Phobius"/>
    </source>
</evidence>
<dbReference type="GO" id="GO:0000155">
    <property type="term" value="F:phosphorelay sensor kinase activity"/>
    <property type="evidence" value="ECO:0007669"/>
    <property type="project" value="InterPro"/>
</dbReference>
<dbReference type="GO" id="GO:0016020">
    <property type="term" value="C:membrane"/>
    <property type="evidence" value="ECO:0007669"/>
    <property type="project" value="InterPro"/>
</dbReference>
<dbReference type="RefSeq" id="WP_050045728.1">
    <property type="nucleotide sequence ID" value="NZ_JHEG04000001.1"/>
</dbReference>
<name>A0A0C1R361_9CYAN</name>
<keyword evidence="1" id="KW-0812">Transmembrane</keyword>
<keyword evidence="3" id="KW-0418">Kinase</keyword>
<evidence type="ECO:0000313" key="3">
    <source>
        <dbReference type="EMBL" id="KAF3886229.1"/>
    </source>
</evidence>
<reference evidence="4" key="1">
    <citation type="journal article" date="2015" name="Genome Announc.">
        <title>Draft Genome Sequence of Tolypothrix boutellei Strain VB521301.</title>
        <authorList>
            <person name="Chandrababunaidu M.M."/>
            <person name="Singh D."/>
            <person name="Sen D."/>
            <person name="Bhan S."/>
            <person name="Das S."/>
            <person name="Gupta A."/>
            <person name="Adhikary S.P."/>
            <person name="Tripathy S."/>
        </authorList>
    </citation>
    <scope>NUCLEOTIDE SEQUENCE</scope>
    <source>
        <strain evidence="4">VB521301</strain>
    </source>
</reference>
<gene>
    <name evidence="4" type="ORF">DA73_0216885</name>
    <name evidence="3" type="ORF">DA73_0400012640</name>
</gene>
<dbReference type="STRING" id="1479485.DA73_0216885"/>
<dbReference type="GO" id="GO:0046983">
    <property type="term" value="F:protein dimerization activity"/>
    <property type="evidence" value="ECO:0007669"/>
    <property type="project" value="InterPro"/>
</dbReference>
<reference evidence="3" key="2">
    <citation type="submission" date="2019-11" db="EMBL/GenBank/DDBJ databases">
        <title>Improved Assembly of Tolypothrix boutellei genome.</title>
        <authorList>
            <person name="Sarangi A.N."/>
            <person name="Mukherjee M."/>
            <person name="Ghosh S."/>
            <person name="Singh D."/>
            <person name="Das A."/>
            <person name="Kant S."/>
            <person name="Prusty A."/>
            <person name="Tripathy S."/>
        </authorList>
    </citation>
    <scope>NUCLEOTIDE SEQUENCE</scope>
    <source>
        <strain evidence="3">VB521301</strain>
    </source>
</reference>
<evidence type="ECO:0000313" key="4">
    <source>
        <dbReference type="EMBL" id="KIE10263.1"/>
    </source>
</evidence>
<feature type="transmembrane region" description="Helical" evidence="1">
    <location>
        <begin position="45"/>
        <end position="63"/>
    </location>
</feature>
<feature type="transmembrane region" description="Helical" evidence="1">
    <location>
        <begin position="75"/>
        <end position="102"/>
    </location>
</feature>
<keyword evidence="1" id="KW-0472">Membrane</keyword>
<dbReference type="InterPro" id="IPR011712">
    <property type="entry name" value="Sig_transdc_His_kin_sub3_dim/P"/>
</dbReference>
<sequence length="303" mass="35239">MNYWLKTQSHPIRCLLYLEWGFLAIASMASFLELVLAPQIWQHKVSDLLVLAVFALLGVTSYIDKFATKTIYVCMHFSLVLIWLPFSGALWLLSILLLILMIRCFFMLPLQGRWIIAGLAFGIVLLARMQQLYSTHKLLAFSQLSQQWMSQWSDVFWFGIVLLLLTQLMQQVLITQQIQQQLAREQQRWRQYIQQQQKLIALQARHHVACESYDALGHALAAINIQIQSALKFWSIDPNQAQEFLTQAQRVGVTTMQEIRNSLRALRIHTIPPQIQLPLEQKHDVTVSFSPQDYLAMNYNKRI</sequence>
<keyword evidence="5" id="KW-1185">Reference proteome</keyword>
<dbReference type="EMBL" id="JHEG02000048">
    <property type="protein sequence ID" value="KIE10263.1"/>
    <property type="molecule type" value="Genomic_DNA"/>
</dbReference>
<dbReference type="Pfam" id="PF07730">
    <property type="entry name" value="HisKA_3"/>
    <property type="match status" value="1"/>
</dbReference>
<accession>A0A0C1R361</accession>
<dbReference type="AlphaFoldDB" id="A0A0C1R361"/>
<comment type="caution">
    <text evidence="4">The sequence shown here is derived from an EMBL/GenBank/DDBJ whole genome shotgun (WGS) entry which is preliminary data.</text>
</comment>
<keyword evidence="3" id="KW-0808">Transferase</keyword>
<keyword evidence="1" id="KW-1133">Transmembrane helix</keyword>
<proteinExistence type="predicted"/>
<dbReference type="Proteomes" id="UP000029738">
    <property type="component" value="Unassembled WGS sequence"/>
</dbReference>
<feature type="domain" description="Signal transduction histidine kinase subgroup 3 dimerisation and phosphoacceptor" evidence="2">
    <location>
        <begin position="205"/>
        <end position="267"/>
    </location>
</feature>